<evidence type="ECO:0000256" key="10">
    <source>
        <dbReference type="ARBA" id="ARBA00038465"/>
    </source>
</evidence>
<dbReference type="GO" id="GO:0036064">
    <property type="term" value="C:ciliary basal body"/>
    <property type="evidence" value="ECO:0007669"/>
    <property type="project" value="TreeGrafter"/>
</dbReference>
<keyword evidence="5" id="KW-0970">Cilium biogenesis/degradation</keyword>
<keyword evidence="3" id="KW-0813">Transport</keyword>
<feature type="domain" description="Rhodanese" evidence="11">
    <location>
        <begin position="8"/>
        <end position="56"/>
    </location>
</feature>
<dbReference type="PROSITE" id="PS50206">
    <property type="entry name" value="RHODANESE_3"/>
    <property type="match status" value="1"/>
</dbReference>
<dbReference type="GO" id="GO:0015031">
    <property type="term" value="P:protein transport"/>
    <property type="evidence" value="ECO:0007669"/>
    <property type="project" value="UniProtKB-KW"/>
</dbReference>
<dbReference type="Gene3D" id="3.40.250.10">
    <property type="entry name" value="Rhodanese-like domain"/>
    <property type="match status" value="1"/>
</dbReference>
<gene>
    <name evidence="12" type="ORF">NPIL_129221</name>
</gene>
<protein>
    <recommendedName>
        <fullName evidence="11">Rhodanese domain-containing protein</fullName>
    </recommendedName>
</protein>
<evidence type="ECO:0000256" key="2">
    <source>
        <dbReference type="ARBA" id="ARBA00004300"/>
    </source>
</evidence>
<evidence type="ECO:0000256" key="6">
    <source>
        <dbReference type="ARBA" id="ARBA00022927"/>
    </source>
</evidence>
<dbReference type="PANTHER" id="PTHR44390">
    <property type="entry name" value="CENTROSOMAL PROTEIN OF 41 KDA"/>
    <property type="match status" value="1"/>
</dbReference>
<evidence type="ECO:0000313" key="13">
    <source>
        <dbReference type="Proteomes" id="UP000887013"/>
    </source>
</evidence>
<dbReference type="PANTHER" id="PTHR44390:SF1">
    <property type="entry name" value="CENTROSOMAL PROTEIN OF 41 KDA"/>
    <property type="match status" value="1"/>
</dbReference>
<accession>A0A8X6I6H4</accession>
<evidence type="ECO:0000256" key="9">
    <source>
        <dbReference type="ARBA" id="ARBA00023273"/>
    </source>
</evidence>
<organism evidence="12 13">
    <name type="scientific">Nephila pilipes</name>
    <name type="common">Giant wood spider</name>
    <name type="synonym">Nephila maculata</name>
    <dbReference type="NCBI Taxonomy" id="299642"/>
    <lineage>
        <taxon>Eukaryota</taxon>
        <taxon>Metazoa</taxon>
        <taxon>Ecdysozoa</taxon>
        <taxon>Arthropoda</taxon>
        <taxon>Chelicerata</taxon>
        <taxon>Arachnida</taxon>
        <taxon>Araneae</taxon>
        <taxon>Araneomorphae</taxon>
        <taxon>Entelegynae</taxon>
        <taxon>Araneoidea</taxon>
        <taxon>Nephilidae</taxon>
        <taxon>Nephila</taxon>
    </lineage>
</organism>
<keyword evidence="6" id="KW-0653">Protein transport</keyword>
<sequence>MFTIRNKHEEIIIVYDNDEIAAIRVVNLLIERGYDNIYLLSGGLNYALSTLLKGITDTTTIESIMIAPTVTKIDRDIEYLTHICKSSLHKGEVVMTVIHT</sequence>
<comment type="similarity">
    <text evidence="10">Belongs to the CEP41 family.</text>
</comment>
<dbReference type="AlphaFoldDB" id="A0A8X6I6H4"/>
<dbReference type="GO" id="GO:0060271">
    <property type="term" value="P:cilium assembly"/>
    <property type="evidence" value="ECO:0007669"/>
    <property type="project" value="TreeGrafter"/>
</dbReference>
<evidence type="ECO:0000256" key="3">
    <source>
        <dbReference type="ARBA" id="ARBA00022448"/>
    </source>
</evidence>
<proteinExistence type="inferred from homology"/>
<dbReference type="InterPro" id="IPR036873">
    <property type="entry name" value="Rhodanese-like_dom_sf"/>
</dbReference>
<reference evidence="12" key="1">
    <citation type="submission" date="2020-08" db="EMBL/GenBank/DDBJ databases">
        <title>Multicomponent nature underlies the extraordinary mechanical properties of spider dragline silk.</title>
        <authorList>
            <person name="Kono N."/>
            <person name="Nakamura H."/>
            <person name="Mori M."/>
            <person name="Yoshida Y."/>
            <person name="Ohtoshi R."/>
            <person name="Malay A.D."/>
            <person name="Moran D.A.P."/>
            <person name="Tomita M."/>
            <person name="Numata K."/>
            <person name="Arakawa K."/>
        </authorList>
    </citation>
    <scope>NUCLEOTIDE SEQUENCE</scope>
</reference>
<keyword evidence="8" id="KW-0206">Cytoskeleton</keyword>
<evidence type="ECO:0000256" key="7">
    <source>
        <dbReference type="ARBA" id="ARBA00023069"/>
    </source>
</evidence>
<name>A0A8X6I6H4_NEPPI</name>
<comment type="subcellular location">
    <subcellularLocation>
        <location evidence="1">Cytoplasm</location>
        <location evidence="1">Cytoskeleton</location>
        <location evidence="1">Cilium basal body</location>
    </subcellularLocation>
    <subcellularLocation>
        <location evidence="2">Cytoplasm</location>
        <location evidence="2">Cytoskeleton</location>
        <location evidence="2">Microtubule organizing center</location>
        <location evidence="2">Centrosome</location>
    </subcellularLocation>
</comment>
<dbReference type="SUPFAM" id="SSF52821">
    <property type="entry name" value="Rhodanese/Cell cycle control phosphatase"/>
    <property type="match status" value="1"/>
</dbReference>
<dbReference type="InterPro" id="IPR001763">
    <property type="entry name" value="Rhodanese-like_dom"/>
</dbReference>
<evidence type="ECO:0000256" key="8">
    <source>
        <dbReference type="ARBA" id="ARBA00023212"/>
    </source>
</evidence>
<evidence type="ECO:0000259" key="11">
    <source>
        <dbReference type="PROSITE" id="PS50206"/>
    </source>
</evidence>
<keyword evidence="9" id="KW-0966">Cell projection</keyword>
<dbReference type="GO" id="GO:0005813">
    <property type="term" value="C:centrosome"/>
    <property type="evidence" value="ECO:0007669"/>
    <property type="project" value="UniProtKB-SubCell"/>
</dbReference>
<dbReference type="Proteomes" id="UP000887013">
    <property type="component" value="Unassembled WGS sequence"/>
</dbReference>
<keyword evidence="4" id="KW-0963">Cytoplasm</keyword>
<dbReference type="EMBL" id="BMAW01088102">
    <property type="protein sequence ID" value="GFS33094.1"/>
    <property type="molecule type" value="Genomic_DNA"/>
</dbReference>
<evidence type="ECO:0000313" key="12">
    <source>
        <dbReference type="EMBL" id="GFS33094.1"/>
    </source>
</evidence>
<evidence type="ECO:0000256" key="1">
    <source>
        <dbReference type="ARBA" id="ARBA00004120"/>
    </source>
</evidence>
<keyword evidence="7" id="KW-0969">Cilium</keyword>
<evidence type="ECO:0000256" key="5">
    <source>
        <dbReference type="ARBA" id="ARBA00022794"/>
    </source>
</evidence>
<comment type="caution">
    <text evidence="12">The sequence shown here is derived from an EMBL/GenBank/DDBJ whole genome shotgun (WGS) entry which is preliminary data.</text>
</comment>
<evidence type="ECO:0000256" key="4">
    <source>
        <dbReference type="ARBA" id="ARBA00022490"/>
    </source>
</evidence>
<dbReference type="InterPro" id="IPR051889">
    <property type="entry name" value="CEP41"/>
</dbReference>
<keyword evidence="13" id="KW-1185">Reference proteome</keyword>
<dbReference type="OrthoDB" id="9905002at2759"/>